<dbReference type="InterPro" id="IPR009057">
    <property type="entry name" value="Homeodomain-like_sf"/>
</dbReference>
<comment type="caution">
    <text evidence="2">The sequence shown here is derived from an EMBL/GenBank/DDBJ whole genome shotgun (WGS) entry which is preliminary data.</text>
</comment>
<dbReference type="InterPro" id="IPR052411">
    <property type="entry name" value="c-mor_Regulatory_Protein"/>
</dbReference>
<dbReference type="HOGENOM" id="CLU_159841_0_0_9"/>
<sequence length="97" mass="11477">MRYKKADQILPQELLEKIQEYVDGTILYIPKTEEHKKNWGEGTATREELRIRNSRIYSDYLAGENMDNLSAKYFLSLKSIQRIIGQEKKKNEKGLNR</sequence>
<reference evidence="2" key="1">
    <citation type="submission" date="2009-02" db="EMBL/GenBank/DDBJ databases">
        <authorList>
            <person name="Fulton L."/>
            <person name="Clifton S."/>
            <person name="Fulton B."/>
            <person name="Xu J."/>
            <person name="Minx P."/>
            <person name="Pepin K.H."/>
            <person name="Johnson M."/>
            <person name="Bhonagiri V."/>
            <person name="Nash W.E."/>
            <person name="Mardis E.R."/>
            <person name="Wilson R.K."/>
        </authorList>
    </citation>
    <scope>NUCLEOTIDE SEQUENCE [LARGE SCALE GENOMIC DNA]</scope>
    <source>
        <strain evidence="2">DSM 15053</strain>
    </source>
</reference>
<dbReference type="SUPFAM" id="SSF46689">
    <property type="entry name" value="Homeodomain-like"/>
    <property type="match status" value="1"/>
</dbReference>
<dbReference type="NCBIfam" id="NF040785">
    <property type="entry name" value="CD3324_fam"/>
    <property type="match status" value="1"/>
</dbReference>
<reference evidence="2" key="2">
    <citation type="submission" date="2013-06" db="EMBL/GenBank/DDBJ databases">
        <title>Draft genome sequence of Clostridium hylemonae (DSM 15053).</title>
        <authorList>
            <person name="Sudarsanam P."/>
            <person name="Ley R."/>
            <person name="Guruge J."/>
            <person name="Turnbaugh P.J."/>
            <person name="Mahowald M."/>
            <person name="Liep D."/>
            <person name="Gordon J."/>
        </authorList>
    </citation>
    <scope>NUCLEOTIDE SEQUENCE</scope>
    <source>
        <strain evidence="2">DSM 15053</strain>
    </source>
</reference>
<dbReference type="Proteomes" id="UP000004893">
    <property type="component" value="Unassembled WGS sequence"/>
</dbReference>
<keyword evidence="3" id="KW-1185">Reference proteome</keyword>
<dbReference type="InterPro" id="IPR049739">
    <property type="entry name" value="YraL-like"/>
</dbReference>
<accession>C0C259</accession>
<dbReference type="EMBL" id="ABYI02000022">
    <property type="protein sequence ID" value="EEG73713.1"/>
    <property type="molecule type" value="Genomic_DNA"/>
</dbReference>
<dbReference type="eggNOG" id="COG5566">
    <property type="taxonomic scope" value="Bacteria"/>
</dbReference>
<organism evidence="2 3">
    <name type="scientific">[Clostridium] hylemonae DSM 15053</name>
    <dbReference type="NCBI Taxonomy" id="553973"/>
    <lineage>
        <taxon>Bacteria</taxon>
        <taxon>Bacillati</taxon>
        <taxon>Bacillota</taxon>
        <taxon>Clostridia</taxon>
        <taxon>Lachnospirales</taxon>
        <taxon>Lachnospiraceae</taxon>
    </lineage>
</organism>
<evidence type="ECO:0000259" key="1">
    <source>
        <dbReference type="Pfam" id="PF08765"/>
    </source>
</evidence>
<dbReference type="InterPro" id="IPR014875">
    <property type="entry name" value="Mor_transcription_activator"/>
</dbReference>
<gene>
    <name evidence="2" type="ORF">CLOHYLEM_05718</name>
</gene>
<name>C0C259_9FIRM</name>
<evidence type="ECO:0000313" key="3">
    <source>
        <dbReference type="Proteomes" id="UP000004893"/>
    </source>
</evidence>
<dbReference type="OrthoDB" id="9800398at2"/>
<dbReference type="PANTHER" id="PTHR37812">
    <property type="entry name" value="MU-LIKE PROPHAGE FLUMU PROTEIN C"/>
    <property type="match status" value="1"/>
</dbReference>
<dbReference type="PANTHER" id="PTHR37812:SF1">
    <property type="entry name" value="MU-LIKE PROPHAGE FLUMU PROTEIN C"/>
    <property type="match status" value="1"/>
</dbReference>
<dbReference type="Gene3D" id="1.10.10.60">
    <property type="entry name" value="Homeodomain-like"/>
    <property type="match status" value="1"/>
</dbReference>
<dbReference type="Pfam" id="PF08765">
    <property type="entry name" value="Mor"/>
    <property type="match status" value="1"/>
</dbReference>
<dbReference type="RefSeq" id="WP_006443062.1">
    <property type="nucleotide sequence ID" value="NZ_CP036524.1"/>
</dbReference>
<protein>
    <recommendedName>
        <fullName evidence="1">Mor transcription activator domain-containing protein</fullName>
    </recommendedName>
</protein>
<evidence type="ECO:0000313" key="2">
    <source>
        <dbReference type="EMBL" id="EEG73713.1"/>
    </source>
</evidence>
<dbReference type="AlphaFoldDB" id="C0C259"/>
<proteinExistence type="predicted"/>
<feature type="domain" description="Mor transcription activator" evidence="1">
    <location>
        <begin position="11"/>
        <end position="90"/>
    </location>
</feature>